<dbReference type="GO" id="GO:0016787">
    <property type="term" value="F:hydrolase activity"/>
    <property type="evidence" value="ECO:0007669"/>
    <property type="project" value="UniProtKB-KW"/>
</dbReference>
<gene>
    <name evidence="2" type="ORF">D1164_19285</name>
</gene>
<keyword evidence="2" id="KW-0378">Hydrolase</keyword>
<dbReference type="RefSeq" id="WP_119351542.1">
    <property type="nucleotide sequence ID" value="NZ_JBFHKJ010000366.1"/>
</dbReference>
<reference evidence="2 3" key="1">
    <citation type="journal article" date="2015" name="Int. J. Syst. Evol. Microbiol.">
        <title>Mariniphaga sediminis sp. nov., isolated from coastal sediment.</title>
        <authorList>
            <person name="Wang F.Q."/>
            <person name="Shen Q.Y."/>
            <person name="Chen G.J."/>
            <person name="Du Z.J."/>
        </authorList>
    </citation>
    <scope>NUCLEOTIDE SEQUENCE [LARGE SCALE GENOMIC DNA]</scope>
    <source>
        <strain evidence="2 3">SY21</strain>
    </source>
</reference>
<dbReference type="InterPro" id="IPR001279">
    <property type="entry name" value="Metallo-B-lactamas"/>
</dbReference>
<proteinExistence type="predicted"/>
<comment type="caution">
    <text evidence="2">The sequence shown here is derived from an EMBL/GenBank/DDBJ whole genome shotgun (WGS) entry which is preliminary data.</text>
</comment>
<dbReference type="SMART" id="SM00849">
    <property type="entry name" value="Lactamase_B"/>
    <property type="match status" value="1"/>
</dbReference>
<organism evidence="2 3">
    <name type="scientific">Mariniphaga sediminis</name>
    <dbReference type="NCBI Taxonomy" id="1628158"/>
    <lineage>
        <taxon>Bacteria</taxon>
        <taxon>Pseudomonadati</taxon>
        <taxon>Bacteroidota</taxon>
        <taxon>Bacteroidia</taxon>
        <taxon>Marinilabiliales</taxon>
        <taxon>Prolixibacteraceae</taxon>
        <taxon>Mariniphaga</taxon>
    </lineage>
</organism>
<protein>
    <submittedName>
        <fullName evidence="2">MBL fold metallo-hydrolase</fullName>
    </submittedName>
</protein>
<evidence type="ECO:0000313" key="3">
    <source>
        <dbReference type="Proteomes" id="UP000266441"/>
    </source>
</evidence>
<accession>A0A399CUR6</accession>
<keyword evidence="3" id="KW-1185">Reference proteome</keyword>
<dbReference type="OrthoDB" id="9802248at2"/>
<dbReference type="EMBL" id="QWET01000019">
    <property type="protein sequence ID" value="RIH63574.1"/>
    <property type="molecule type" value="Genomic_DNA"/>
</dbReference>
<dbReference type="Proteomes" id="UP000266441">
    <property type="component" value="Unassembled WGS sequence"/>
</dbReference>
<evidence type="ECO:0000259" key="1">
    <source>
        <dbReference type="SMART" id="SM00849"/>
    </source>
</evidence>
<evidence type="ECO:0000313" key="2">
    <source>
        <dbReference type="EMBL" id="RIH63574.1"/>
    </source>
</evidence>
<dbReference type="InterPro" id="IPR050855">
    <property type="entry name" value="NDM-1-like"/>
</dbReference>
<sequence>MKLTEKIHLVQIDFEITLSPEKKIPRFVNVILIFGKKITLIDTGVKGSEQVIFDYIEKQNRHYSEIDTVIISHAHPDHIGSAATIKKMTNCKVLAHELEKDWIENIDLQNKQRPVPGFYNLVEKSVNIDGFISDNQTMCIEDGLTVTFIKASGHSKGSLNMIFEEDKILFTADSIPLKNDIPNYDNYLELMDSLEAIKKYTGLKTLLTSWTPPMANKNEIKKLIREGEEYMKLIDSVVKDSYPHTNENTLDFCKIAVAKLGLPPFLANPIVDKAFKSHLN</sequence>
<dbReference type="PANTHER" id="PTHR42951">
    <property type="entry name" value="METALLO-BETA-LACTAMASE DOMAIN-CONTAINING"/>
    <property type="match status" value="1"/>
</dbReference>
<name>A0A399CUR6_9BACT</name>
<dbReference type="SUPFAM" id="SSF56281">
    <property type="entry name" value="Metallo-hydrolase/oxidoreductase"/>
    <property type="match status" value="1"/>
</dbReference>
<dbReference type="PANTHER" id="PTHR42951:SF17">
    <property type="entry name" value="METALLO-BETA-LACTAMASE DOMAIN-CONTAINING PROTEIN"/>
    <property type="match status" value="1"/>
</dbReference>
<dbReference type="AlphaFoldDB" id="A0A399CUR6"/>
<dbReference type="Gene3D" id="3.60.15.10">
    <property type="entry name" value="Ribonuclease Z/Hydroxyacylglutathione hydrolase-like"/>
    <property type="match status" value="1"/>
</dbReference>
<feature type="domain" description="Metallo-beta-lactamase" evidence="1">
    <location>
        <begin position="27"/>
        <end position="210"/>
    </location>
</feature>
<dbReference type="InterPro" id="IPR036866">
    <property type="entry name" value="RibonucZ/Hydroxyglut_hydro"/>
</dbReference>
<dbReference type="Pfam" id="PF00753">
    <property type="entry name" value="Lactamase_B"/>
    <property type="match status" value="1"/>
</dbReference>